<organism evidence="3 4">
    <name type="scientific">Prorocentrum cordatum</name>
    <dbReference type="NCBI Taxonomy" id="2364126"/>
    <lineage>
        <taxon>Eukaryota</taxon>
        <taxon>Sar</taxon>
        <taxon>Alveolata</taxon>
        <taxon>Dinophyceae</taxon>
        <taxon>Prorocentrales</taxon>
        <taxon>Prorocentraceae</taxon>
        <taxon>Prorocentrum</taxon>
    </lineage>
</organism>
<feature type="domain" description="CCHC-type" evidence="2">
    <location>
        <begin position="297"/>
        <end position="313"/>
    </location>
</feature>
<dbReference type="EMBL" id="CAUYUJ010021877">
    <property type="protein sequence ID" value="CAK0907543.1"/>
    <property type="molecule type" value="Genomic_DNA"/>
</dbReference>
<dbReference type="InterPro" id="IPR013103">
    <property type="entry name" value="RVT_2"/>
</dbReference>
<proteinExistence type="predicted"/>
<feature type="compositionally biased region" description="Basic and acidic residues" evidence="1">
    <location>
        <begin position="279"/>
        <end position="289"/>
    </location>
</feature>
<evidence type="ECO:0000313" key="4">
    <source>
        <dbReference type="Proteomes" id="UP001189429"/>
    </source>
</evidence>
<sequence length="1612" mass="178318">MAADNGAAGVQLLDSRGIGKVPTFSGKREDFEDWIFPFESYCGLLGWTAGVERSREAEEPLTAEDLGEQGVLVGRSLYHLLASTTKGTAQSIVKLCPRGDGFEAMRRLYKEYRPRLNEEHGQMLQHILTPTWWKDREGKERFTEVLIAWDELISRYERATGEQVTQNMKTSTIMAHAPEEVKVMLRSAQREVRSDITQMRNCIFEAVVGQSGVVSRPPTANKGSNDMDVDAISKGKGKDGKDKCQICRKPSHAARNCFWRDKGKQKGDGKGRGAGAGPKEGKDAKGKGKDSYTFTGKCDYCHKTGHKKADCKKRIADERAKGNAAIEQESTDPKTVAKIEYAEYECEICDDDQLYCMAMEVEDPETECCGMELEGATFITLDTASDCHAGPTCFGEGCRKGEGRGPRLLDAQRKEIKMGSIATVPMAVADDGEQLKLLMADFRLGDTVSKPILSLLEVMDKGAEFWLRAKTGMCMYPGGDLSKGTPLTRKNNTLGFNAKTFKAATEAKEFAASVNANEQQEEAFVPTPGAAGSGAATAVDQLRAQEGSDWLDILCYCVKGRLSDAERRLTAHSAKMKELERRAPWREACARGNETTKPHKTLTFDQKDTGKAQIALDLCYLKTNGDWAEIGDVEPPAADIFATTLVMADRGTLMFNAVSMPTKAVTDYAIASVSSFIEGMHLTTADLKTDGEPTIVNLVEEVRKRLNKSINLEEKRGNLKDSQSMGAIEAPIRWFQAKVRTYKFDLEKRYGMKITADAPIWCWLTRYVRWATSTHRLRADGRTSHQAAYGVTYNGEIPPFCETALFKTPISHTRQITTTSLKRKGESSFVKGIWVGKHKTRGRLEPALRADDKLMKAVKALPWDARSAKPCELLPRIQRPMPTIVLTAAEQKAQTEAQEAAREAAPPRGAPEQGARPAAAASAEPSSAPAGPGAGAAAAARPEEKSTTDADAPMTPRGLIRPADAEDFGAPCKRAKHVDAISLDDPIDYSILDMMGTDCYMTVSGLEPAVELKGKREALEVLAHYGVHRDVPRSESGEFKRIRARWEPQMRGGICKWRYVAQEFKWMEQRDDVFAASSSAQTSRLVDFVSIKEENHGTFIADCVKAYYQADQTEKVCVEPPAEYLAILAEMGKPTDIVWALDKMLPGQRVAGAGWVDKAAKTLKGEGFDRSECQPQFYYHREKKILIEVHMDDFHGEGPIGNLDGVIKRLREVSDLKATDVIRQGRYSHLKRDRLRLMNGNIMLRPNVKHIDDLIYVMGMEKAKPANVPSLTEEDPTWSPELDEIERAKFRTGVGIVLYISPDRADIQRGVQLLTRNLSQPTEFDRKRLVKLVRYLKGTKTFGVLLEKPTGSKPGEVKLQLFTDTDFATCKETRRAMTCGITKLGGVHFAAFARRQGVQSTSSGEAEFYGATSVVMDGKLVKNMLEWLGYKVTWELGIDSSAAKAMINREGVGKVKHLDVRALWIQQERKVHGLNIKRESGSKNVADLGTKAHATERFAYLRELAGIIDCSEMDKHTELEACSVTASAWAKQGLVATLLAQGALLGCWICKKWTTMSSATKLNLAKHTNTPKQSKELSNKVRFTDRRATGENELAANGKVNEVMCLDEAARV</sequence>
<dbReference type="Proteomes" id="UP001189429">
    <property type="component" value="Unassembled WGS sequence"/>
</dbReference>
<dbReference type="CDD" id="cd09272">
    <property type="entry name" value="RNase_HI_RT_Ty1"/>
    <property type="match status" value="1"/>
</dbReference>
<dbReference type="SMART" id="SM00343">
    <property type="entry name" value="ZnF_C2HC"/>
    <property type="match status" value="2"/>
</dbReference>
<evidence type="ECO:0000313" key="3">
    <source>
        <dbReference type="EMBL" id="CAK0907543.1"/>
    </source>
</evidence>
<feature type="compositionally biased region" description="Low complexity" evidence="1">
    <location>
        <begin position="890"/>
        <end position="940"/>
    </location>
</feature>
<keyword evidence="4" id="KW-1185">Reference proteome</keyword>
<accession>A0ABN9Y5F2</accession>
<protein>
    <recommendedName>
        <fullName evidence="2">CCHC-type domain-containing protein</fullName>
    </recommendedName>
</protein>
<feature type="domain" description="CCHC-type" evidence="2">
    <location>
        <begin position="243"/>
        <end position="259"/>
    </location>
</feature>
<dbReference type="PANTHER" id="PTHR11439:SF463">
    <property type="entry name" value="REVERSE TRANSCRIPTASE TY1_COPIA-TYPE DOMAIN-CONTAINING PROTEIN"/>
    <property type="match status" value="1"/>
</dbReference>
<feature type="region of interest" description="Disordered" evidence="1">
    <location>
        <begin position="215"/>
        <end position="236"/>
    </location>
</feature>
<dbReference type="Pfam" id="PF07727">
    <property type="entry name" value="RVT_2"/>
    <property type="match status" value="1"/>
</dbReference>
<comment type="caution">
    <text evidence="3">The sequence shown here is derived from an EMBL/GenBank/DDBJ whole genome shotgun (WGS) entry which is preliminary data.</text>
</comment>
<dbReference type="Gene3D" id="4.10.60.10">
    <property type="entry name" value="Zinc finger, CCHC-type"/>
    <property type="match status" value="1"/>
</dbReference>
<gene>
    <name evidence="3" type="ORF">PCOR1329_LOCUS82524</name>
</gene>
<feature type="region of interest" description="Disordered" evidence="1">
    <location>
        <begin position="259"/>
        <end position="289"/>
    </location>
</feature>
<dbReference type="InterPro" id="IPR001878">
    <property type="entry name" value="Znf_CCHC"/>
</dbReference>
<reference evidence="3" key="1">
    <citation type="submission" date="2023-10" db="EMBL/GenBank/DDBJ databases">
        <authorList>
            <person name="Chen Y."/>
            <person name="Shah S."/>
            <person name="Dougan E. K."/>
            <person name="Thang M."/>
            <person name="Chan C."/>
        </authorList>
    </citation>
    <scope>NUCLEOTIDE SEQUENCE [LARGE SCALE GENOMIC DNA]</scope>
</reference>
<feature type="compositionally biased region" description="Basic and acidic residues" evidence="1">
    <location>
        <begin position="259"/>
        <end position="271"/>
    </location>
</feature>
<feature type="region of interest" description="Disordered" evidence="1">
    <location>
        <begin position="890"/>
        <end position="965"/>
    </location>
</feature>
<dbReference type="PANTHER" id="PTHR11439">
    <property type="entry name" value="GAG-POL-RELATED RETROTRANSPOSON"/>
    <property type="match status" value="1"/>
</dbReference>
<name>A0ABN9Y5F2_9DINO</name>
<evidence type="ECO:0000256" key="1">
    <source>
        <dbReference type="SAM" id="MobiDB-lite"/>
    </source>
</evidence>
<evidence type="ECO:0000259" key="2">
    <source>
        <dbReference type="SMART" id="SM00343"/>
    </source>
</evidence>